<feature type="repeat" description="RCC1" evidence="2">
    <location>
        <begin position="159"/>
        <end position="218"/>
    </location>
</feature>
<comment type="caution">
    <text evidence="1">Lacks conserved residue(s) required for the propagation of feature annotation.</text>
</comment>
<keyword evidence="6" id="KW-1185">Reference proteome</keyword>
<evidence type="ECO:0000313" key="5">
    <source>
        <dbReference type="EMBL" id="GHP10865.1"/>
    </source>
</evidence>
<keyword evidence="1" id="KW-1015">Disulfide bond</keyword>
<dbReference type="PROSITE" id="PS50026">
    <property type="entry name" value="EGF_3"/>
    <property type="match status" value="1"/>
</dbReference>
<feature type="repeat" description="RCC1" evidence="2">
    <location>
        <begin position="339"/>
        <end position="398"/>
    </location>
</feature>
<evidence type="ECO:0000256" key="1">
    <source>
        <dbReference type="PROSITE-ProRule" id="PRU00076"/>
    </source>
</evidence>
<gene>
    <name evidence="5" type="ORF">PPROV_000959600</name>
</gene>
<feature type="chain" id="PRO_5033045327" description="EGF-like domain-containing protein" evidence="3">
    <location>
        <begin position="33"/>
        <end position="571"/>
    </location>
</feature>
<feature type="signal peptide" evidence="3">
    <location>
        <begin position="1"/>
        <end position="32"/>
    </location>
</feature>
<dbReference type="EMBL" id="BNJQ01000031">
    <property type="protein sequence ID" value="GHP10865.1"/>
    <property type="molecule type" value="Genomic_DNA"/>
</dbReference>
<feature type="domain" description="EGF-like" evidence="4">
    <location>
        <begin position="96"/>
        <end position="135"/>
    </location>
</feature>
<evidence type="ECO:0000256" key="3">
    <source>
        <dbReference type="SAM" id="SignalP"/>
    </source>
</evidence>
<dbReference type="PANTHER" id="PTHR45982:SF1">
    <property type="entry name" value="REGULATOR OF CHROMOSOME CONDENSATION"/>
    <property type="match status" value="1"/>
</dbReference>
<feature type="disulfide bond" evidence="1">
    <location>
        <begin position="125"/>
        <end position="134"/>
    </location>
</feature>
<accession>A0A830HVT6</accession>
<dbReference type="InterPro" id="IPR051553">
    <property type="entry name" value="Ran_GTPase-activating"/>
</dbReference>
<dbReference type="InterPro" id="IPR009091">
    <property type="entry name" value="RCC1/BLIP-II"/>
</dbReference>
<reference evidence="5" key="1">
    <citation type="submission" date="2020-10" db="EMBL/GenBank/DDBJ databases">
        <title>Unveiling of a novel bifunctional photoreceptor, Dualchrome1, isolated from a cosmopolitan green alga.</title>
        <authorList>
            <person name="Suzuki S."/>
            <person name="Kawachi M."/>
        </authorList>
    </citation>
    <scope>NUCLEOTIDE SEQUENCE</scope>
    <source>
        <strain evidence="5">NIES 2893</strain>
    </source>
</reference>
<dbReference type="AlphaFoldDB" id="A0A830HVT6"/>
<dbReference type="Pfam" id="PF13540">
    <property type="entry name" value="RCC1_2"/>
    <property type="match status" value="6"/>
</dbReference>
<dbReference type="InterPro" id="IPR000408">
    <property type="entry name" value="Reg_chr_condens"/>
</dbReference>
<dbReference type="SUPFAM" id="SSF50985">
    <property type="entry name" value="RCC1/BLIP-II"/>
    <property type="match status" value="1"/>
</dbReference>
<protein>
    <recommendedName>
        <fullName evidence="4">EGF-like domain-containing protein</fullName>
    </recommendedName>
</protein>
<dbReference type="Proteomes" id="UP000660262">
    <property type="component" value="Unassembled WGS sequence"/>
</dbReference>
<dbReference type="PROSITE" id="PS00022">
    <property type="entry name" value="EGF_1"/>
    <property type="match status" value="1"/>
</dbReference>
<dbReference type="PROSITE" id="PS50012">
    <property type="entry name" value="RCC1_3"/>
    <property type="match status" value="4"/>
</dbReference>
<evidence type="ECO:0000313" key="6">
    <source>
        <dbReference type="Proteomes" id="UP000660262"/>
    </source>
</evidence>
<keyword evidence="1" id="KW-0245">EGF-like domain</keyword>
<comment type="caution">
    <text evidence="5">The sequence shown here is derived from an EMBL/GenBank/DDBJ whole genome shotgun (WGS) entry which is preliminary data.</text>
</comment>
<dbReference type="Gene3D" id="2.130.10.30">
    <property type="entry name" value="Regulator of chromosome condensation 1/beta-lactamase-inhibitor protein II"/>
    <property type="match status" value="2"/>
</dbReference>
<organism evidence="5 6">
    <name type="scientific">Pycnococcus provasolii</name>
    <dbReference type="NCBI Taxonomy" id="41880"/>
    <lineage>
        <taxon>Eukaryota</taxon>
        <taxon>Viridiplantae</taxon>
        <taxon>Chlorophyta</taxon>
        <taxon>Pseudoscourfieldiophyceae</taxon>
        <taxon>Pseudoscourfieldiales</taxon>
        <taxon>Pycnococcaceae</taxon>
        <taxon>Pycnococcus</taxon>
    </lineage>
</organism>
<keyword evidence="3" id="KW-0732">Signal</keyword>
<feature type="repeat" description="RCC1" evidence="2">
    <location>
        <begin position="219"/>
        <end position="278"/>
    </location>
</feature>
<dbReference type="PANTHER" id="PTHR45982">
    <property type="entry name" value="REGULATOR OF CHROMOSOME CONDENSATION"/>
    <property type="match status" value="1"/>
</dbReference>
<dbReference type="OrthoDB" id="538768at2759"/>
<evidence type="ECO:0000256" key="2">
    <source>
        <dbReference type="PROSITE-ProRule" id="PRU00235"/>
    </source>
</evidence>
<dbReference type="PROSITE" id="PS01186">
    <property type="entry name" value="EGF_2"/>
    <property type="match status" value="1"/>
</dbReference>
<evidence type="ECO:0000259" key="4">
    <source>
        <dbReference type="PROSITE" id="PS50026"/>
    </source>
</evidence>
<name>A0A830HVT6_9CHLO</name>
<feature type="repeat" description="RCC1" evidence="2">
    <location>
        <begin position="279"/>
        <end position="338"/>
    </location>
</feature>
<dbReference type="InterPro" id="IPR000742">
    <property type="entry name" value="EGF"/>
</dbReference>
<proteinExistence type="predicted"/>
<dbReference type="GO" id="GO:0005737">
    <property type="term" value="C:cytoplasm"/>
    <property type="evidence" value="ECO:0007669"/>
    <property type="project" value="TreeGrafter"/>
</dbReference>
<dbReference type="GO" id="GO:0005085">
    <property type="term" value="F:guanyl-nucleotide exchange factor activity"/>
    <property type="evidence" value="ECO:0007669"/>
    <property type="project" value="TreeGrafter"/>
</dbReference>
<sequence length="571" mass="59836">MLRLQRSLFFVDLCALWLASLIIFASSHSASASTPSEFPVRLQDNGTVSISAVAPSKELKVNAGDATADNVKFMGDVHATGGVFVNGEPVATNKNSMLITDMPVCHEPGTDAMLGLPTGGFECDCLEGWSGPTCSEGGGGAATRLALGDAFTCRVLSNNKAKCWGNNGNGQLGYGDTIQRGDIPNTMGDNLPYVDVGTGRTVKQITAGSSHTCAILDDDKVKCWGSNHNGELGYGDTNRRGDGPNEMGDNLPYVDVGTGRTVKQISAGSSYTCAILDNDKLKCWGSNYAGALGIGDTMQRGDGPNEMGDNLPYVDVGTGRTVKQISVSGSHTCAILDDDKVKCWGYNYVGQLGYGDTTTRGDGPNEMGDNLPYVDVGTGRTVKQIEVSGGHTCAILDNDKLKCWGWSGGGALGIGESSGTYPNYNNRGDGPNEMGDNLPYVDVGTGRTVKQISLDLHTCAILDNDKVKCWGSNWEGGLGYGDKNDRGELPNSMGDSLPYVDLGTGRTAVAIGTASCPGSAHTCAILDNDAMKCWGGGSYNIGQLGYGDTQFRGDGPNEMGDNLPYVDLGSV</sequence>